<feature type="region of interest" description="Disordered" evidence="1">
    <location>
        <begin position="172"/>
        <end position="207"/>
    </location>
</feature>
<dbReference type="AlphaFoldDB" id="A0A1R1L6S9"/>
<protein>
    <submittedName>
        <fullName evidence="3">Uncharacterized protein</fullName>
    </submittedName>
</protein>
<keyword evidence="2" id="KW-0812">Transmembrane</keyword>
<feature type="compositionally biased region" description="Gly residues" evidence="1">
    <location>
        <begin position="191"/>
        <end position="201"/>
    </location>
</feature>
<organism evidence="3 4">
    <name type="scientific">Tersicoccus phoenicis</name>
    <dbReference type="NCBI Taxonomy" id="554083"/>
    <lineage>
        <taxon>Bacteria</taxon>
        <taxon>Bacillati</taxon>
        <taxon>Actinomycetota</taxon>
        <taxon>Actinomycetes</taxon>
        <taxon>Micrococcales</taxon>
        <taxon>Micrococcaceae</taxon>
        <taxon>Tersicoccus</taxon>
    </lineage>
</organism>
<dbReference type="STRING" id="554083.BKD30_13975"/>
<gene>
    <name evidence="3" type="ORF">BKD30_13975</name>
</gene>
<dbReference type="EMBL" id="MRDE01000078">
    <property type="protein sequence ID" value="OMH23250.1"/>
    <property type="molecule type" value="Genomic_DNA"/>
</dbReference>
<feature type="transmembrane region" description="Helical" evidence="2">
    <location>
        <begin position="28"/>
        <end position="46"/>
    </location>
</feature>
<evidence type="ECO:0000313" key="4">
    <source>
        <dbReference type="Proteomes" id="UP000187085"/>
    </source>
</evidence>
<keyword evidence="4" id="KW-1185">Reference proteome</keyword>
<reference evidence="3 4" key="1">
    <citation type="submission" date="2016-12" db="EMBL/GenBank/DDBJ databases">
        <title>Draft genome of Tersicoccus phoenicis 1P05MA.</title>
        <authorList>
            <person name="Nakajima Y."/>
            <person name="Yoshizawa S."/>
            <person name="Nakamura K."/>
            <person name="Ogura Y."/>
            <person name="Hayashi T."/>
            <person name="Kogure K."/>
        </authorList>
    </citation>
    <scope>NUCLEOTIDE SEQUENCE [LARGE SCALE GENOMIC DNA]</scope>
    <source>
        <strain evidence="3 4">1p05MA</strain>
    </source>
</reference>
<accession>A0A1R1L6S9</accession>
<feature type="transmembrane region" description="Helical" evidence="2">
    <location>
        <begin position="52"/>
        <end position="74"/>
    </location>
</feature>
<evidence type="ECO:0000256" key="1">
    <source>
        <dbReference type="SAM" id="MobiDB-lite"/>
    </source>
</evidence>
<proteinExistence type="predicted"/>
<name>A0A1R1L6S9_9MICC</name>
<evidence type="ECO:0000256" key="2">
    <source>
        <dbReference type="SAM" id="Phobius"/>
    </source>
</evidence>
<feature type="compositionally biased region" description="Basic and acidic residues" evidence="1">
    <location>
        <begin position="177"/>
        <end position="190"/>
    </location>
</feature>
<keyword evidence="2" id="KW-1133">Transmembrane helix</keyword>
<sequence length="207" mass="20879">MLTGSGFAGRAYDGAGTGARRSPLGGGGLMLAVVMLVFLVAVVFAANQNDVVGWLVVIVAGGWLVLALVVFLAVRRAAGFGATQLATANDTIRSAAGLAPSATGGPGTRVVSASAADPVRDEKLAHSLRIVQVQGRVVEQELAKAPAAQDADQVARALETLQITAHNALGMLGVDDDASRRDRPSRDGSSRDGGPGDGGPISGTVVD</sequence>
<comment type="caution">
    <text evidence="3">The sequence shown here is derived from an EMBL/GenBank/DDBJ whole genome shotgun (WGS) entry which is preliminary data.</text>
</comment>
<dbReference type="Proteomes" id="UP000187085">
    <property type="component" value="Unassembled WGS sequence"/>
</dbReference>
<keyword evidence="2" id="KW-0472">Membrane</keyword>
<evidence type="ECO:0000313" key="3">
    <source>
        <dbReference type="EMBL" id="OMH23250.1"/>
    </source>
</evidence>